<keyword evidence="2" id="KW-1185">Reference proteome</keyword>
<gene>
    <name evidence="1" type="ORF">LTR09_004285</name>
</gene>
<organism evidence="1 2">
    <name type="scientific">Extremus antarcticus</name>
    <dbReference type="NCBI Taxonomy" id="702011"/>
    <lineage>
        <taxon>Eukaryota</taxon>
        <taxon>Fungi</taxon>
        <taxon>Dikarya</taxon>
        <taxon>Ascomycota</taxon>
        <taxon>Pezizomycotina</taxon>
        <taxon>Dothideomycetes</taxon>
        <taxon>Dothideomycetidae</taxon>
        <taxon>Mycosphaerellales</taxon>
        <taxon>Extremaceae</taxon>
        <taxon>Extremus</taxon>
    </lineage>
</organism>
<sequence length="145" mass="15862">MADPFAQFMLVCEQKTNGRKLVPNGVSILEDMALMTILSQHPDIRMTTKAITPGKTTFEIYKADLIVNECAGQQDAVRGAVSDQASEKTKTADEVPWKYFLGHEWEGHSFDEITILFTTNSAASTIKTQVKTAQHGGNDGAGNEL</sequence>
<proteinExistence type="predicted"/>
<evidence type="ECO:0000313" key="1">
    <source>
        <dbReference type="EMBL" id="KAK3054556.1"/>
    </source>
</evidence>
<comment type="caution">
    <text evidence="1">The sequence shown here is derived from an EMBL/GenBank/DDBJ whole genome shotgun (WGS) entry which is preliminary data.</text>
</comment>
<evidence type="ECO:0000313" key="2">
    <source>
        <dbReference type="Proteomes" id="UP001271007"/>
    </source>
</evidence>
<protein>
    <submittedName>
        <fullName evidence="1">Uncharacterized protein</fullName>
    </submittedName>
</protein>
<name>A0AAJ0GCX8_9PEZI</name>
<dbReference type="EMBL" id="JAWDJX010000011">
    <property type="protein sequence ID" value="KAK3054556.1"/>
    <property type="molecule type" value="Genomic_DNA"/>
</dbReference>
<dbReference type="AlphaFoldDB" id="A0AAJ0GCX8"/>
<dbReference type="Proteomes" id="UP001271007">
    <property type="component" value="Unassembled WGS sequence"/>
</dbReference>
<reference evidence="1" key="1">
    <citation type="submission" date="2023-04" db="EMBL/GenBank/DDBJ databases">
        <title>Black Yeasts Isolated from many extreme environments.</title>
        <authorList>
            <person name="Coleine C."/>
            <person name="Stajich J.E."/>
            <person name="Selbmann L."/>
        </authorList>
    </citation>
    <scope>NUCLEOTIDE SEQUENCE</scope>
    <source>
        <strain evidence="1">CCFEE 5312</strain>
    </source>
</reference>
<accession>A0AAJ0GCX8</accession>